<evidence type="ECO:0000313" key="3">
    <source>
        <dbReference type="Proteomes" id="UP000257109"/>
    </source>
</evidence>
<evidence type="ECO:0000313" key="2">
    <source>
        <dbReference type="EMBL" id="RDX73505.1"/>
    </source>
</evidence>
<proteinExistence type="predicted"/>
<feature type="non-terminal residue" evidence="2">
    <location>
        <position position="1"/>
    </location>
</feature>
<evidence type="ECO:0000259" key="1">
    <source>
        <dbReference type="Pfam" id="PF03732"/>
    </source>
</evidence>
<dbReference type="PANTHER" id="PTHR33223:SF3">
    <property type="match status" value="1"/>
</dbReference>
<protein>
    <recommendedName>
        <fullName evidence="1">Retrotransposon gag domain-containing protein</fullName>
    </recommendedName>
</protein>
<feature type="domain" description="Retrotransposon gag" evidence="1">
    <location>
        <begin position="2"/>
        <end position="62"/>
    </location>
</feature>
<dbReference type="Proteomes" id="UP000257109">
    <property type="component" value="Unassembled WGS sequence"/>
</dbReference>
<organism evidence="2 3">
    <name type="scientific">Mucuna pruriens</name>
    <name type="common">Velvet bean</name>
    <name type="synonym">Dolichos pruriens</name>
    <dbReference type="NCBI Taxonomy" id="157652"/>
    <lineage>
        <taxon>Eukaryota</taxon>
        <taxon>Viridiplantae</taxon>
        <taxon>Streptophyta</taxon>
        <taxon>Embryophyta</taxon>
        <taxon>Tracheophyta</taxon>
        <taxon>Spermatophyta</taxon>
        <taxon>Magnoliopsida</taxon>
        <taxon>eudicotyledons</taxon>
        <taxon>Gunneridae</taxon>
        <taxon>Pentapetalae</taxon>
        <taxon>rosids</taxon>
        <taxon>fabids</taxon>
        <taxon>Fabales</taxon>
        <taxon>Fabaceae</taxon>
        <taxon>Papilionoideae</taxon>
        <taxon>50 kb inversion clade</taxon>
        <taxon>NPAAA clade</taxon>
        <taxon>indigoferoid/millettioid clade</taxon>
        <taxon>Phaseoleae</taxon>
        <taxon>Mucuna</taxon>
    </lineage>
</organism>
<dbReference type="EMBL" id="QJKJ01010499">
    <property type="protein sequence ID" value="RDX73505.1"/>
    <property type="molecule type" value="Genomic_DNA"/>
</dbReference>
<keyword evidence="3" id="KW-1185">Reference proteome</keyword>
<accession>A0A371F5I9</accession>
<dbReference type="InterPro" id="IPR005162">
    <property type="entry name" value="Retrotrans_gag_dom"/>
</dbReference>
<reference evidence="2" key="1">
    <citation type="submission" date="2018-05" db="EMBL/GenBank/DDBJ databases">
        <title>Draft genome of Mucuna pruriens seed.</title>
        <authorList>
            <person name="Nnadi N.E."/>
            <person name="Vos R."/>
            <person name="Hasami M.H."/>
            <person name="Devisetty U.K."/>
            <person name="Aguiy J.C."/>
        </authorList>
    </citation>
    <scope>NUCLEOTIDE SEQUENCE [LARGE SCALE GENOMIC DNA]</scope>
    <source>
        <strain evidence="2">JCA_2017</strain>
    </source>
</reference>
<comment type="caution">
    <text evidence="2">The sequence shown here is derived from an EMBL/GenBank/DDBJ whole genome shotgun (WGS) entry which is preliminary data.</text>
</comment>
<gene>
    <name evidence="2" type="ORF">CR513_46879</name>
</gene>
<dbReference type="PANTHER" id="PTHR33223">
    <property type="entry name" value="CCHC-TYPE DOMAIN-CONTAINING PROTEIN"/>
    <property type="match status" value="1"/>
</dbReference>
<dbReference type="OrthoDB" id="1937287at2759"/>
<dbReference type="AlphaFoldDB" id="A0A371F5I9"/>
<name>A0A371F5I9_MUCPR</name>
<dbReference type="Pfam" id="PF03732">
    <property type="entry name" value="Retrotrans_gag"/>
    <property type="match status" value="1"/>
</dbReference>
<sequence length="401" mass="44901">MFLEKFFLASRTATIRKEICGIRQNSGEIMHEYWERFNKLCAICPHHQISKQLLIQYFYEGLMMMGRSMIDATNGGALMDKMPTATRHLISNMERNTQQFGIRGASQPRMVNEIGAVDNLRLENQLTELTSLVRQLAIRQHQPSIAAKVCGICTSMEYPTDMSPTLHETKSDHPESVGAIGPSQGPYTAQRFRSASNVPQGPTGYRQLTPQYQKPLLQQQQQRMPAQGNSASLEDLMKQLATSNLKFQQTVSSSNMQFQENMNATIQDLKTQIGELVNTVNHLQSAGSSNLPSQTIPNLRGNASVVTLRSGKVPQQDKAVPLSFPTRTISARKLESDEELLRMFQKVEINILLLDAIKQISKYAKFLKELCVHKRKKMKGSIEVGGIVSALTRNEDFTVGA</sequence>